<gene>
    <name evidence="3" type="ORF">Tdes44962_MAKER08596</name>
</gene>
<organism evidence="3 4">
    <name type="scientific">Teratosphaeria destructans</name>
    <dbReference type="NCBI Taxonomy" id="418781"/>
    <lineage>
        <taxon>Eukaryota</taxon>
        <taxon>Fungi</taxon>
        <taxon>Dikarya</taxon>
        <taxon>Ascomycota</taxon>
        <taxon>Pezizomycotina</taxon>
        <taxon>Dothideomycetes</taxon>
        <taxon>Dothideomycetidae</taxon>
        <taxon>Mycosphaerellales</taxon>
        <taxon>Teratosphaeriaceae</taxon>
        <taxon>Teratosphaeria</taxon>
    </lineage>
</organism>
<feature type="compositionally biased region" description="Polar residues" evidence="1">
    <location>
        <begin position="269"/>
        <end position="292"/>
    </location>
</feature>
<reference evidence="3 4" key="1">
    <citation type="journal article" date="2018" name="IMA Fungus">
        <title>IMA Genome-F 10: Nine draft genome sequences of Claviceps purpurea s.lat., including C. arundinis, C. humidiphila, and C. cf. spartinae, pseudomolecules for the pitch canker pathogen Fusarium circinatum, draft genome of Davidsoniella eucalypti, Grosmannia galeiformis, Quambalaria eucalypti, and Teratosphaeria destructans.</title>
        <authorList>
            <person name="Wingfield B.D."/>
            <person name="Liu M."/>
            <person name="Nguyen H.D."/>
            <person name="Lane F.A."/>
            <person name="Morgan S.W."/>
            <person name="De Vos L."/>
            <person name="Wilken P.M."/>
            <person name="Duong T.A."/>
            <person name="Aylward J."/>
            <person name="Coetzee M.P."/>
            <person name="Dadej K."/>
            <person name="De Beer Z.W."/>
            <person name="Findlay W."/>
            <person name="Havenga M."/>
            <person name="Kolarik M."/>
            <person name="Menzies J.G."/>
            <person name="Naidoo K."/>
            <person name="Pochopski O."/>
            <person name="Shoukouhi P."/>
            <person name="Santana Q.C."/>
            <person name="Seifert K.A."/>
            <person name="Soal N."/>
            <person name="Steenkamp E.T."/>
            <person name="Tatham C.T."/>
            <person name="van der Nest M.A."/>
            <person name="Wingfield M.J."/>
        </authorList>
    </citation>
    <scope>NUCLEOTIDE SEQUENCE [LARGE SCALE GENOMIC DNA]</scope>
    <source>
        <strain evidence="3">CMW44962</strain>
    </source>
</reference>
<feature type="transmembrane region" description="Helical" evidence="2">
    <location>
        <begin position="704"/>
        <end position="729"/>
    </location>
</feature>
<keyword evidence="2" id="KW-0812">Transmembrane</keyword>
<evidence type="ECO:0000313" key="3">
    <source>
        <dbReference type="EMBL" id="KAH9835060.1"/>
    </source>
</evidence>
<dbReference type="Proteomes" id="UP001138500">
    <property type="component" value="Unassembled WGS sequence"/>
</dbReference>
<dbReference type="AlphaFoldDB" id="A0A9W7SW35"/>
<name>A0A9W7SW35_9PEZI</name>
<evidence type="ECO:0000256" key="1">
    <source>
        <dbReference type="SAM" id="MobiDB-lite"/>
    </source>
</evidence>
<feature type="compositionally biased region" description="Polar residues" evidence="1">
    <location>
        <begin position="47"/>
        <end position="56"/>
    </location>
</feature>
<protein>
    <submittedName>
        <fullName evidence="3">Uncharacterized protein</fullName>
    </submittedName>
</protein>
<feature type="compositionally biased region" description="Basic and acidic residues" evidence="1">
    <location>
        <begin position="201"/>
        <end position="211"/>
    </location>
</feature>
<dbReference type="EMBL" id="RIBY02000968">
    <property type="protein sequence ID" value="KAH9835060.1"/>
    <property type="molecule type" value="Genomic_DNA"/>
</dbReference>
<evidence type="ECO:0000313" key="4">
    <source>
        <dbReference type="Proteomes" id="UP001138500"/>
    </source>
</evidence>
<keyword evidence="2" id="KW-0472">Membrane</keyword>
<feature type="region of interest" description="Disordered" evidence="1">
    <location>
        <begin position="246"/>
        <end position="327"/>
    </location>
</feature>
<feature type="region of interest" description="Disordered" evidence="1">
    <location>
        <begin position="366"/>
        <end position="386"/>
    </location>
</feature>
<feature type="region of interest" description="Disordered" evidence="1">
    <location>
        <begin position="1"/>
        <end position="56"/>
    </location>
</feature>
<feature type="region of interest" description="Disordered" evidence="1">
    <location>
        <begin position="185"/>
        <end position="211"/>
    </location>
</feature>
<keyword evidence="2" id="KW-1133">Transmembrane helix</keyword>
<keyword evidence="4" id="KW-1185">Reference proteome</keyword>
<reference evidence="3 4" key="2">
    <citation type="journal article" date="2021" name="Curr. Genet.">
        <title>Genetic response to nitrogen starvation in the aggressive Eucalyptus foliar pathogen Teratosphaeria destructans.</title>
        <authorList>
            <person name="Havenga M."/>
            <person name="Wingfield B.D."/>
            <person name="Wingfield M.J."/>
            <person name="Dreyer L.L."/>
            <person name="Roets F."/>
            <person name="Aylward J."/>
        </authorList>
    </citation>
    <scope>NUCLEOTIDE SEQUENCE [LARGE SCALE GENOMIC DNA]</scope>
    <source>
        <strain evidence="3">CMW44962</strain>
    </source>
</reference>
<evidence type="ECO:0000256" key="2">
    <source>
        <dbReference type="SAM" id="Phobius"/>
    </source>
</evidence>
<feature type="compositionally biased region" description="Pro residues" evidence="1">
    <location>
        <begin position="25"/>
        <end position="37"/>
    </location>
</feature>
<proteinExistence type="predicted"/>
<feature type="region of interest" description="Disordered" evidence="1">
    <location>
        <begin position="533"/>
        <end position="566"/>
    </location>
</feature>
<sequence>MSNNPFLPANERRMAGAPQRLRSPPGLPPLVPAPTPAPQTARGAIQPDNTELPTSEQTYGATGELLGLTPAQTRRDPLTTGNRDLEEAAIPPYIPRWDDDKENIPPVDEDEHIHAAHEMHAATHDDGAFGPPIRIGRPDFADAMRANNFRAFPSSSSWLNAQEVYEDETAEPAVVRARATDRHAGHLAQPEYGHGTAAPHADNRRPDSGFDLEYHTTIPAQASGTALQIRNRDNLNVVHSRAMERYESRGTVEDGSEWEDEDEPHSRPNLHSQQTHAPENRFSQATQGSYADTSDYEESRRGSVVPIPPANAHELNGSPLPPGRFHRADWPGRRLGLRMPFSDSEPEPGPVDEFEMVEFAKDVMRQKHNEQRSTGERAGLGESVRSERMRQNEVILERIRQTSRSTIRQAAAEFAAEAQEAQFLQPAIPRIPQHLQPGGDNCDSFRHVMEAAVQEDIKHVPRPTGLRYPFLTDECTPQRPAGHLAWSETEHTFKTIYPRGSPVTPSLSAHYQGPYSPLPDPPEPAFTRARAGTEDTNRTGHDGFDELTPLTRSYPGKGRSRASVPGQTGLRPFLAALDDPAVNAASSSPTVFNPGRRLTDSEMAKRVKFWQPRPSVEPRKAHDLIREPIPASEEEGRRLLGVQQAYDPAAVRRHKLISGRLFNWCSLCPITALMFGLGSFDGLIANKMDGKVEGARQEDKHKALVVAAPASFMGWALVVLAVVLAVVFVKTARAL</sequence>
<feature type="transmembrane region" description="Helical" evidence="2">
    <location>
        <begin position="661"/>
        <end position="684"/>
    </location>
</feature>
<feature type="compositionally biased region" description="Basic and acidic residues" evidence="1">
    <location>
        <begin position="533"/>
        <end position="544"/>
    </location>
</feature>
<feature type="compositionally biased region" description="Acidic residues" evidence="1">
    <location>
        <begin position="254"/>
        <end position="263"/>
    </location>
</feature>
<comment type="caution">
    <text evidence="3">The sequence shown here is derived from an EMBL/GenBank/DDBJ whole genome shotgun (WGS) entry which is preliminary data.</text>
</comment>
<feature type="compositionally biased region" description="Basic and acidic residues" evidence="1">
    <location>
        <begin position="366"/>
        <end position="375"/>
    </location>
</feature>
<accession>A0A9W7SW35</accession>
<dbReference type="OrthoDB" id="5353066at2759"/>